<proteinExistence type="predicted"/>
<name>A0A2Z6Q3M2_9GLOM</name>
<keyword evidence="1" id="KW-0067">ATP-binding</keyword>
<dbReference type="AlphaFoldDB" id="A0A2Z6Q3M2"/>
<dbReference type="Gene3D" id="1.25.40.10">
    <property type="entry name" value="Tetratricopeptide repeat domain"/>
    <property type="match status" value="1"/>
</dbReference>
<evidence type="ECO:0000313" key="5">
    <source>
        <dbReference type="Proteomes" id="UP000247702"/>
    </source>
</evidence>
<dbReference type="EMBL" id="BEXD01000121">
    <property type="protein sequence ID" value="GBB84497.1"/>
    <property type="molecule type" value="Genomic_DNA"/>
</dbReference>
<feature type="binding site" evidence="1">
    <location>
        <position position="59"/>
    </location>
    <ligand>
        <name>ATP</name>
        <dbReference type="ChEBI" id="CHEBI:30616"/>
    </ligand>
</feature>
<dbReference type="Pfam" id="PF08238">
    <property type="entry name" value="Sel1"/>
    <property type="match status" value="4"/>
</dbReference>
<dbReference type="InterPro" id="IPR017441">
    <property type="entry name" value="Protein_kinase_ATP_BS"/>
</dbReference>
<dbReference type="OrthoDB" id="346907at2759"/>
<dbReference type="InterPro" id="IPR051681">
    <property type="entry name" value="Ser/Thr_Kinases-Pseudokinases"/>
</dbReference>
<dbReference type="Proteomes" id="UP000615446">
    <property type="component" value="Unassembled WGS sequence"/>
</dbReference>
<keyword evidence="5" id="KW-1185">Reference proteome</keyword>
<dbReference type="Proteomes" id="UP000247702">
    <property type="component" value="Unassembled WGS sequence"/>
</dbReference>
<accession>A0A2Z6Q3M2</accession>
<evidence type="ECO:0000256" key="1">
    <source>
        <dbReference type="PROSITE-ProRule" id="PRU10141"/>
    </source>
</evidence>
<keyword evidence="1" id="KW-0547">Nucleotide-binding</keyword>
<evidence type="ECO:0000313" key="4">
    <source>
        <dbReference type="EMBL" id="GES88059.1"/>
    </source>
</evidence>
<organism evidence="3 5">
    <name type="scientific">Rhizophagus clarus</name>
    <dbReference type="NCBI Taxonomy" id="94130"/>
    <lineage>
        <taxon>Eukaryota</taxon>
        <taxon>Fungi</taxon>
        <taxon>Fungi incertae sedis</taxon>
        <taxon>Mucoromycota</taxon>
        <taxon>Glomeromycotina</taxon>
        <taxon>Glomeromycetes</taxon>
        <taxon>Glomerales</taxon>
        <taxon>Glomeraceae</taxon>
        <taxon>Rhizophagus</taxon>
    </lineage>
</organism>
<reference evidence="4" key="2">
    <citation type="submission" date="2019-10" db="EMBL/GenBank/DDBJ databases">
        <title>Conservation and host-specific expression of non-tandemly repeated heterogenous ribosome RNA gene in arbuscular mycorrhizal fungi.</title>
        <authorList>
            <person name="Maeda T."/>
            <person name="Kobayashi Y."/>
            <person name="Nakagawa T."/>
            <person name="Ezawa T."/>
            <person name="Yamaguchi K."/>
            <person name="Bino T."/>
            <person name="Nishimoto Y."/>
            <person name="Shigenobu S."/>
            <person name="Kawaguchi M."/>
        </authorList>
    </citation>
    <scope>NUCLEOTIDE SEQUENCE</scope>
    <source>
        <strain evidence="4">HR1</strain>
    </source>
</reference>
<reference evidence="3 5" key="1">
    <citation type="submission" date="2017-11" db="EMBL/GenBank/DDBJ databases">
        <title>The genome of Rhizophagus clarus HR1 reveals common genetic basis of auxotrophy among arbuscular mycorrhizal fungi.</title>
        <authorList>
            <person name="Kobayashi Y."/>
        </authorList>
    </citation>
    <scope>NUCLEOTIDE SEQUENCE [LARGE SCALE GENOMIC DNA]</scope>
    <source>
        <strain evidence="3 5">HR1</strain>
    </source>
</reference>
<dbReference type="SMART" id="SM00671">
    <property type="entry name" value="SEL1"/>
    <property type="match status" value="4"/>
</dbReference>
<dbReference type="GO" id="GO:0004674">
    <property type="term" value="F:protein serine/threonine kinase activity"/>
    <property type="evidence" value="ECO:0007669"/>
    <property type="project" value="TreeGrafter"/>
</dbReference>
<dbReference type="PANTHER" id="PTHR44329">
    <property type="entry name" value="SERINE/THREONINE-PROTEIN KINASE TNNI3K-RELATED"/>
    <property type="match status" value="1"/>
</dbReference>
<dbReference type="PROSITE" id="PS50011">
    <property type="entry name" value="PROTEIN_KINASE_DOM"/>
    <property type="match status" value="1"/>
</dbReference>
<dbReference type="SUPFAM" id="SSF56112">
    <property type="entry name" value="Protein kinase-like (PK-like)"/>
    <property type="match status" value="1"/>
</dbReference>
<gene>
    <name evidence="4" type="ORF">RCL2_001502300</name>
    <name evidence="3" type="ORF">RclHR1_11060002</name>
</gene>
<protein>
    <submittedName>
        <fullName evidence="4">Kinase-like domain-containing protein</fullName>
    </submittedName>
</protein>
<dbReference type="InterPro" id="IPR001245">
    <property type="entry name" value="Ser-Thr/Tyr_kinase_cat_dom"/>
</dbReference>
<keyword evidence="4" id="KW-0808">Transferase</keyword>
<dbReference type="PRINTS" id="PR00109">
    <property type="entry name" value="TYRKINASE"/>
</dbReference>
<dbReference type="InterPro" id="IPR011990">
    <property type="entry name" value="TPR-like_helical_dom_sf"/>
</dbReference>
<dbReference type="InterPro" id="IPR011009">
    <property type="entry name" value="Kinase-like_dom_sf"/>
</dbReference>
<dbReference type="Pfam" id="PF07714">
    <property type="entry name" value="PK_Tyr_Ser-Thr"/>
    <property type="match status" value="1"/>
</dbReference>
<keyword evidence="4" id="KW-0418">Kinase</keyword>
<dbReference type="SUPFAM" id="SSF81901">
    <property type="entry name" value="HCP-like"/>
    <property type="match status" value="2"/>
</dbReference>
<evidence type="ECO:0000259" key="2">
    <source>
        <dbReference type="PROSITE" id="PS50011"/>
    </source>
</evidence>
<dbReference type="PROSITE" id="PS00107">
    <property type="entry name" value="PROTEIN_KINASE_ATP"/>
    <property type="match status" value="1"/>
</dbReference>
<feature type="domain" description="Protein kinase" evidence="2">
    <location>
        <begin position="30"/>
        <end position="295"/>
    </location>
</feature>
<dbReference type="Gene3D" id="1.10.510.10">
    <property type="entry name" value="Transferase(Phosphotransferase) domain 1"/>
    <property type="match status" value="1"/>
</dbReference>
<dbReference type="InterPro" id="IPR000719">
    <property type="entry name" value="Prot_kinase_dom"/>
</dbReference>
<dbReference type="InterPro" id="IPR006597">
    <property type="entry name" value="Sel1-like"/>
</dbReference>
<dbReference type="EMBL" id="BLAL01000175">
    <property type="protein sequence ID" value="GES88059.1"/>
    <property type="molecule type" value="Genomic_DNA"/>
</dbReference>
<sequence length="570" mass="65578">MQNSKNSNKSDWIEEAITKEYLTYYEYEKFIDVEEIGGGGFGKVYRAKYKKLENYLALKSFKISEEDITEEIVRELKAQRDVGFHDNIIKFYGLTVKENKNRIKKYLFVMEYADSGSLRGYLKKNFNSLTWKVKLSWAYQLASAVSCLHDQGIIHRDLHSGNVLIHQNTIKLADFGLSKRIKALNTRPGDLIGIYAYIDPKKFNLDADPYVLDQRSDVYSIGVLLWEISSGRLPFKEIHDFALAVNIPKGLREKPIPGTPIDYINLYTECWDGEPDKRPIMSEVVIRLKNIKEIINKANSKQLLKYVEEIVNFIDMSLTKGDVLGKDMIVEHCHGNKFNLSEIYNSLSKTRDDDSHNDAKSTFLLGIFTQYGIETNIDKQMAVNLYRTAVKLGHNTAQHCITNMYKNKEIVKLVVDEEYSRKEDKICQALMYKDGIKVIKDHDKAFELSEESANEGHSDGINMLGECYYEGIGVEKDKKKASIRFKEAVELGNSTAKYNLGRMHKIGEIVDKDDNKAEELFKSSAQIGYSNLMNFIEHHRDHIDEETNQKAIELGRKIRYIELGPDNDEK</sequence>
<comment type="caution">
    <text evidence="3">The sequence shown here is derived from an EMBL/GenBank/DDBJ whole genome shotgun (WGS) entry which is preliminary data.</text>
</comment>
<evidence type="ECO:0000313" key="3">
    <source>
        <dbReference type="EMBL" id="GBB84497.1"/>
    </source>
</evidence>
<dbReference type="GO" id="GO:0005524">
    <property type="term" value="F:ATP binding"/>
    <property type="evidence" value="ECO:0007669"/>
    <property type="project" value="UniProtKB-UniRule"/>
</dbReference>